<organism evidence="7 8">
    <name type="scientific">Sinorhizobium meliloti (strain SM11)</name>
    <dbReference type="NCBI Taxonomy" id="707241"/>
    <lineage>
        <taxon>Bacteria</taxon>
        <taxon>Pseudomonadati</taxon>
        <taxon>Pseudomonadota</taxon>
        <taxon>Alphaproteobacteria</taxon>
        <taxon>Hyphomicrobiales</taxon>
        <taxon>Rhizobiaceae</taxon>
        <taxon>Sinorhizobium/Ensifer group</taxon>
        <taxon>Sinorhizobium</taxon>
    </lineage>
</organism>
<keyword evidence="3 7" id="KW-0436">Ligase</keyword>
<dbReference type="RefSeq" id="WP_012477229.1">
    <property type="nucleotide sequence ID" value="NC_010865.1"/>
</dbReference>
<dbReference type="GO" id="GO:0005524">
    <property type="term" value="F:ATP binding"/>
    <property type="evidence" value="ECO:0007669"/>
    <property type="project" value="InterPro"/>
</dbReference>
<evidence type="ECO:0000259" key="6">
    <source>
        <dbReference type="PROSITE" id="PS50160"/>
    </source>
</evidence>
<reference evidence="8" key="2">
    <citation type="journal article" date="2011" name="J. Biotechnol.">
        <title>The complete genome sequence of the dominant Sinorhizobium meliloti field isolate SM11 extends the S. meliloti pan-genome.</title>
        <authorList>
            <person name="Schneiker-Bekel S."/>
            <person name="Wibberg D."/>
            <person name="Bekel T."/>
            <person name="Blom J."/>
            <person name="Linke B."/>
            <person name="Neuweger H."/>
            <person name="Stiens M."/>
            <person name="Vorholter F.J."/>
            <person name="Weidner S."/>
            <person name="Goesmann A."/>
            <person name="Puhler A."/>
            <person name="Schluter A."/>
        </authorList>
    </citation>
    <scope>NUCLEOTIDE SEQUENCE [LARGE SCALE GENOMIC DNA]</scope>
    <source>
        <strain evidence="8">SM11</strain>
        <plasmid evidence="8">pSmeSM11b</plasmid>
    </source>
</reference>
<dbReference type="InterPro" id="IPR050191">
    <property type="entry name" value="ATP-dep_DNA_ligase"/>
</dbReference>
<dbReference type="InterPro" id="IPR012309">
    <property type="entry name" value="DNA_ligase_ATP-dep_C"/>
</dbReference>
<dbReference type="InterPro" id="IPR012340">
    <property type="entry name" value="NA-bd_OB-fold"/>
</dbReference>
<keyword evidence="7" id="KW-0614">Plasmid</keyword>
<dbReference type="EC" id="6.5.1.1" evidence="2"/>
<dbReference type="NCBIfam" id="TIGR02779">
    <property type="entry name" value="NHEJ_ligase_lig"/>
    <property type="match status" value="1"/>
</dbReference>
<evidence type="ECO:0000256" key="1">
    <source>
        <dbReference type="ARBA" id="ARBA00007572"/>
    </source>
</evidence>
<sequence>MKKPPKSKPLLRDTEAPIRSRPRGKRNPAQPQLLFDPMPERVEPALAQLKSRPPKGSEGSEWSWELKLDGYRLAVHIEPQGIRILTRGGHDWTHRFPAIEQAARALGPATMIIDGEAVVLDEEGRPDFGLLQQSLGASGKQAGNRASNAVLYAFDLVYLDGHDLRGVEYRSRRHLLEDTLNGPRNDQVGAVRLSETLDAEPAVLLEHICRLGLEGIVGKHLDRPYRSGRTGDWVKVKCVQSEAFFIVGYESSATFAAGFGSLVLAAYRDGDLGHVGSVGTGFKEAEAIRLRKMLDTLRWKRKQPPLPYSGSENIIWVQPTLIAEIEFRAWTSDGKLRHPSYKGLRERQDNADVFRLD</sequence>
<dbReference type="Proteomes" id="UP000009045">
    <property type="component" value="Plasmid pSmeSM11b"/>
</dbReference>
<dbReference type="AlphaFoldDB" id="A4KVD7"/>
<feature type="domain" description="ATP-dependent DNA ligase family profile" evidence="6">
    <location>
        <begin position="142"/>
        <end position="282"/>
    </location>
</feature>
<geneLocation type="plasmid" evidence="7 8">
    <name>pSmeSM11b</name>
</geneLocation>
<dbReference type="GO" id="GO:0003910">
    <property type="term" value="F:DNA ligase (ATP) activity"/>
    <property type="evidence" value="ECO:0007669"/>
    <property type="project" value="UniProtKB-EC"/>
</dbReference>
<dbReference type="EMBL" id="EF066650">
    <property type="protein sequence ID" value="ABN47038.1"/>
    <property type="molecule type" value="Genomic_DNA"/>
</dbReference>
<dbReference type="GO" id="GO:0006281">
    <property type="term" value="P:DNA repair"/>
    <property type="evidence" value="ECO:0007669"/>
    <property type="project" value="InterPro"/>
</dbReference>
<evidence type="ECO:0000313" key="8">
    <source>
        <dbReference type="Proteomes" id="UP000009045"/>
    </source>
</evidence>
<name>A4KVD7_SINMM</name>
<proteinExistence type="inferred from homology"/>
<dbReference type="InterPro" id="IPR014146">
    <property type="entry name" value="LigD_ligase_dom"/>
</dbReference>
<dbReference type="Gene3D" id="3.30.470.30">
    <property type="entry name" value="DNA ligase/mRNA capping enzyme"/>
    <property type="match status" value="1"/>
</dbReference>
<dbReference type="GO" id="GO:0006310">
    <property type="term" value="P:DNA recombination"/>
    <property type="evidence" value="ECO:0007669"/>
    <property type="project" value="InterPro"/>
</dbReference>
<evidence type="ECO:0000313" key="7">
    <source>
        <dbReference type="EMBL" id="ABN47038.1"/>
    </source>
</evidence>
<reference evidence="7 8" key="1">
    <citation type="journal article" date="2007" name="FEMS Microbiol. Lett.">
        <title>Sequence analysis of the 181-kb accessory plasmid pSmeSM11b, isolated from a dominant Sinorhizobium meliloti strain identified during a long-term field release experiment.</title>
        <authorList>
            <person name="Stiens M."/>
            <person name="Schneiker S."/>
            <person name="Puhler A."/>
            <person name="Schluter A."/>
        </authorList>
    </citation>
    <scope>NUCLEOTIDE SEQUENCE [LARGE SCALE GENOMIC DNA]</scope>
    <source>
        <strain evidence="7 8">SM11</strain>
        <plasmid evidence="8">pSmeSM11b</plasmid>
    </source>
</reference>
<dbReference type="PROSITE" id="PS50160">
    <property type="entry name" value="DNA_LIGASE_A3"/>
    <property type="match status" value="1"/>
</dbReference>
<accession>A4KVD7</accession>
<dbReference type="InterPro" id="IPR012310">
    <property type="entry name" value="DNA_ligase_ATP-dep_cent"/>
</dbReference>
<dbReference type="SUPFAM" id="SSF50249">
    <property type="entry name" value="Nucleic acid-binding proteins"/>
    <property type="match status" value="1"/>
</dbReference>
<feature type="region of interest" description="Disordered" evidence="5">
    <location>
        <begin position="1"/>
        <end position="42"/>
    </location>
</feature>
<comment type="similarity">
    <text evidence="1">Belongs to the ATP-dependent DNA ligase family.</text>
</comment>
<dbReference type="Pfam" id="PF01068">
    <property type="entry name" value="DNA_ligase_A_M"/>
    <property type="match status" value="1"/>
</dbReference>
<dbReference type="CDD" id="cd07971">
    <property type="entry name" value="OBF_DNA_ligase_LigD"/>
    <property type="match status" value="1"/>
</dbReference>
<evidence type="ECO:0000256" key="5">
    <source>
        <dbReference type="SAM" id="MobiDB-lite"/>
    </source>
</evidence>
<gene>
    <name evidence="7" type="primary">orf32</name>
</gene>
<evidence type="ECO:0000256" key="2">
    <source>
        <dbReference type="ARBA" id="ARBA00012727"/>
    </source>
</evidence>
<dbReference type="Gene3D" id="3.30.1490.70">
    <property type="match status" value="1"/>
</dbReference>
<dbReference type="SUPFAM" id="SSF56091">
    <property type="entry name" value="DNA ligase/mRNA capping enzyme, catalytic domain"/>
    <property type="match status" value="1"/>
</dbReference>
<dbReference type="PANTHER" id="PTHR45674">
    <property type="entry name" value="DNA LIGASE 1/3 FAMILY MEMBER"/>
    <property type="match status" value="1"/>
</dbReference>
<protein>
    <recommendedName>
        <fullName evidence="2">DNA ligase (ATP)</fullName>
        <ecNumber evidence="2">6.5.1.1</ecNumber>
    </recommendedName>
</protein>
<dbReference type="Gene3D" id="2.40.50.140">
    <property type="entry name" value="Nucleic acid-binding proteins"/>
    <property type="match status" value="1"/>
</dbReference>
<dbReference type="Pfam" id="PF04679">
    <property type="entry name" value="DNA_ligase_A_C"/>
    <property type="match status" value="1"/>
</dbReference>
<dbReference type="PANTHER" id="PTHR45674:SF4">
    <property type="entry name" value="DNA LIGASE 1"/>
    <property type="match status" value="1"/>
</dbReference>
<comment type="catalytic activity">
    <reaction evidence="4">
        <text>ATP + (deoxyribonucleotide)n-3'-hydroxyl + 5'-phospho-(deoxyribonucleotide)m = (deoxyribonucleotide)n+m + AMP + diphosphate.</text>
        <dbReference type="EC" id="6.5.1.1"/>
    </reaction>
</comment>
<evidence type="ECO:0000256" key="3">
    <source>
        <dbReference type="ARBA" id="ARBA00022598"/>
    </source>
</evidence>
<dbReference type="CDD" id="cd07906">
    <property type="entry name" value="Adenylation_DNA_ligase_LigD_LigC"/>
    <property type="match status" value="1"/>
</dbReference>
<evidence type="ECO:0000256" key="4">
    <source>
        <dbReference type="ARBA" id="ARBA00034003"/>
    </source>
</evidence>